<dbReference type="SMART" id="SM01057">
    <property type="entry name" value="Carb_anhydrase"/>
    <property type="match status" value="1"/>
</dbReference>
<dbReference type="SUPFAM" id="SSF48403">
    <property type="entry name" value="Ankyrin repeat"/>
    <property type="match status" value="1"/>
</dbReference>
<dbReference type="Pfam" id="PF00194">
    <property type="entry name" value="Carb_anhydrase"/>
    <property type="match status" value="1"/>
</dbReference>
<dbReference type="Gene3D" id="3.40.50.150">
    <property type="entry name" value="Vaccinia Virus protein VP39"/>
    <property type="match status" value="1"/>
</dbReference>
<dbReference type="InterPro" id="IPR002110">
    <property type="entry name" value="Ankyrin_rpt"/>
</dbReference>
<dbReference type="InterPro" id="IPR009038">
    <property type="entry name" value="GOLD_dom"/>
</dbReference>
<feature type="signal peptide" evidence="4">
    <location>
        <begin position="1"/>
        <end position="16"/>
    </location>
</feature>
<organism evidence="5 6">
    <name type="scientific">Symbiodinium microadriaticum</name>
    <name type="common">Dinoflagellate</name>
    <name type="synonym">Zooxanthella microadriatica</name>
    <dbReference type="NCBI Taxonomy" id="2951"/>
    <lineage>
        <taxon>Eukaryota</taxon>
        <taxon>Sar</taxon>
        <taxon>Alveolata</taxon>
        <taxon>Dinophyceae</taxon>
        <taxon>Suessiales</taxon>
        <taxon>Symbiodiniaceae</taxon>
        <taxon>Symbiodinium</taxon>
    </lineage>
</organism>
<dbReference type="Pfam" id="PF04378">
    <property type="entry name" value="RsmJ"/>
    <property type="match status" value="1"/>
</dbReference>
<dbReference type="InterPro" id="IPR011990">
    <property type="entry name" value="TPR-like_helical_dom_sf"/>
</dbReference>
<name>A0A1Q9DAX0_SYMMI</name>
<dbReference type="Pfam" id="PF12796">
    <property type="entry name" value="Ank_2"/>
    <property type="match status" value="1"/>
</dbReference>
<evidence type="ECO:0000256" key="1">
    <source>
        <dbReference type="ARBA" id="ARBA00022737"/>
    </source>
</evidence>
<gene>
    <name evidence="5" type="primary">rlmJ</name>
    <name evidence="5" type="ORF">AK812_SmicGene25833</name>
</gene>
<feature type="compositionally biased region" description="Basic residues" evidence="2">
    <location>
        <begin position="318"/>
        <end position="327"/>
    </location>
</feature>
<evidence type="ECO:0000313" key="6">
    <source>
        <dbReference type="Proteomes" id="UP000186817"/>
    </source>
</evidence>
<dbReference type="GO" id="GO:0008649">
    <property type="term" value="F:rRNA methyltransferase activity"/>
    <property type="evidence" value="ECO:0007669"/>
    <property type="project" value="InterPro"/>
</dbReference>
<dbReference type="InterPro" id="IPR001148">
    <property type="entry name" value="CA_dom"/>
</dbReference>
<dbReference type="Gene3D" id="3.10.200.10">
    <property type="entry name" value="Alpha carbonic anhydrase"/>
    <property type="match status" value="1"/>
</dbReference>
<dbReference type="SUPFAM" id="SSF51069">
    <property type="entry name" value="Carbonic anhydrase"/>
    <property type="match status" value="1"/>
</dbReference>
<dbReference type="InterPro" id="IPR029063">
    <property type="entry name" value="SAM-dependent_MTases_sf"/>
</dbReference>
<dbReference type="EMBL" id="LSRX01000625">
    <property type="protein sequence ID" value="OLP92344.1"/>
    <property type="molecule type" value="Genomic_DNA"/>
</dbReference>
<dbReference type="PANTHER" id="PTHR47447">
    <property type="entry name" value="OS03G0856100 PROTEIN"/>
    <property type="match status" value="1"/>
</dbReference>
<dbReference type="Proteomes" id="UP000186817">
    <property type="component" value="Unassembled WGS sequence"/>
</dbReference>
<comment type="caution">
    <text evidence="5">The sequence shown here is derived from an EMBL/GenBank/DDBJ whole genome shotgun (WGS) entry which is preliminary data.</text>
</comment>
<dbReference type="InterPro" id="IPR041891">
    <property type="entry name" value="Alpha_CA_prokaryot-like"/>
</dbReference>
<dbReference type="OrthoDB" id="429145at2759"/>
<feature type="compositionally biased region" description="Polar residues" evidence="2">
    <location>
        <begin position="329"/>
        <end position="342"/>
    </location>
</feature>
<keyword evidence="3" id="KW-0812">Transmembrane</keyword>
<dbReference type="SMART" id="SM01190">
    <property type="entry name" value="EMP24_GP25L"/>
    <property type="match status" value="1"/>
</dbReference>
<keyword evidence="6" id="KW-1185">Reference proteome</keyword>
<proteinExistence type="predicted"/>
<evidence type="ECO:0000256" key="3">
    <source>
        <dbReference type="SAM" id="Phobius"/>
    </source>
</evidence>
<dbReference type="PROSITE" id="PS51375">
    <property type="entry name" value="PPR"/>
    <property type="match status" value="1"/>
</dbReference>
<dbReference type="Pfam" id="PF13812">
    <property type="entry name" value="PPR_3"/>
    <property type="match status" value="1"/>
</dbReference>
<dbReference type="SUPFAM" id="SSF53335">
    <property type="entry name" value="S-adenosyl-L-methionine-dependent methyltransferases"/>
    <property type="match status" value="1"/>
</dbReference>
<reference evidence="5 6" key="1">
    <citation type="submission" date="2016-02" db="EMBL/GenBank/DDBJ databases">
        <title>Genome analysis of coral dinoflagellate symbionts highlights evolutionary adaptations to a symbiotic lifestyle.</title>
        <authorList>
            <person name="Aranda M."/>
            <person name="Li Y."/>
            <person name="Liew Y.J."/>
            <person name="Baumgarten S."/>
            <person name="Simakov O."/>
            <person name="Wilson M."/>
            <person name="Piel J."/>
            <person name="Ashoor H."/>
            <person name="Bougouffa S."/>
            <person name="Bajic V.B."/>
            <person name="Ryu T."/>
            <person name="Ravasi T."/>
            <person name="Bayer T."/>
            <person name="Micklem G."/>
            <person name="Kim H."/>
            <person name="Bhak J."/>
            <person name="Lajeunesse T.C."/>
            <person name="Voolstra C.R."/>
        </authorList>
    </citation>
    <scope>NUCLEOTIDE SEQUENCE [LARGE SCALE GENOMIC DNA]</scope>
    <source>
        <strain evidence="5 6">CCMP2467</strain>
    </source>
</reference>
<feature type="region of interest" description="Disordered" evidence="2">
    <location>
        <begin position="306"/>
        <end position="342"/>
    </location>
</feature>
<dbReference type="Gene3D" id="1.25.40.10">
    <property type="entry name" value="Tetratricopeptide repeat domain"/>
    <property type="match status" value="2"/>
</dbReference>
<accession>A0A1Q9DAX0</accession>
<feature type="transmembrane region" description="Helical" evidence="3">
    <location>
        <begin position="1731"/>
        <end position="1755"/>
    </location>
</feature>
<keyword evidence="4" id="KW-0732">Signal</keyword>
<keyword evidence="3" id="KW-0472">Membrane</keyword>
<evidence type="ECO:0000313" key="5">
    <source>
        <dbReference type="EMBL" id="OLP92344.1"/>
    </source>
</evidence>
<keyword evidence="5" id="KW-0489">Methyltransferase</keyword>
<dbReference type="InterPro" id="IPR002885">
    <property type="entry name" value="PPR_rpt"/>
</dbReference>
<evidence type="ECO:0000256" key="4">
    <source>
        <dbReference type="SAM" id="SignalP"/>
    </source>
</evidence>
<dbReference type="InterPro" id="IPR036770">
    <property type="entry name" value="Ankyrin_rpt-contain_sf"/>
</dbReference>
<protein>
    <submittedName>
        <fullName evidence="5">Ribosomal RNA large subunit methyltransferase J</fullName>
    </submittedName>
</protein>
<feature type="chain" id="PRO_5043803179" evidence="4">
    <location>
        <begin position="17"/>
        <end position="1850"/>
    </location>
</feature>
<keyword evidence="1" id="KW-0677">Repeat</keyword>
<dbReference type="GO" id="GO:0070475">
    <property type="term" value="P:rRNA base methylation"/>
    <property type="evidence" value="ECO:0007669"/>
    <property type="project" value="InterPro"/>
</dbReference>
<dbReference type="CDD" id="cd03124">
    <property type="entry name" value="alpha_CA_prokaryotic_like"/>
    <property type="match status" value="1"/>
</dbReference>
<dbReference type="InterPro" id="IPR007473">
    <property type="entry name" value="RlmJ"/>
</dbReference>
<feature type="compositionally biased region" description="Basic and acidic residues" evidence="2">
    <location>
        <begin position="1770"/>
        <end position="1784"/>
    </location>
</feature>
<feature type="region of interest" description="Disordered" evidence="2">
    <location>
        <begin position="1770"/>
        <end position="1800"/>
    </location>
</feature>
<keyword evidence="5" id="KW-0808">Transferase</keyword>
<evidence type="ECO:0000256" key="2">
    <source>
        <dbReference type="SAM" id="MobiDB-lite"/>
    </source>
</evidence>
<keyword evidence="3" id="KW-1133">Transmembrane helix</keyword>
<feature type="region of interest" description="Disordered" evidence="2">
    <location>
        <begin position="356"/>
        <end position="375"/>
    </location>
</feature>
<dbReference type="Pfam" id="PF01105">
    <property type="entry name" value="EMP24_GP25L"/>
    <property type="match status" value="1"/>
</dbReference>
<dbReference type="PANTHER" id="PTHR47447:SF17">
    <property type="entry name" value="OS12G0638900 PROTEIN"/>
    <property type="match status" value="1"/>
</dbReference>
<dbReference type="InterPro" id="IPR036398">
    <property type="entry name" value="CA_dom_sf"/>
</dbReference>
<dbReference type="PROSITE" id="PS51144">
    <property type="entry name" value="ALPHA_CA_2"/>
    <property type="match status" value="1"/>
</dbReference>
<dbReference type="Gene3D" id="1.25.40.20">
    <property type="entry name" value="Ankyrin repeat-containing domain"/>
    <property type="match status" value="1"/>
</dbReference>
<sequence length="1850" mass="205315">MLWPWLLLGLWVPVRAAYFFVEEGSERCFQQEVLENQILRVIYNMNDKEVLPLAECRILVKSPADEVVKDHALVDGNTGALALLPKATGTHSICVHCATQGSSILDFGRGRKLRWSIAFDVLGASSMGLLPDPKNAASLSLLKGTQAQVDLILERINAISTENDYERSFESKFVKTSEAVNMDVAAFKFLQILLITGVAAFQIHNLAKFLRRNKFLECCLPLAMRSKPAVPNRVMTLAKSDVAATSTRRVAEIGSKQASPCISPCGTHVATGNRKIIRWAGSHRQCGASGCSSQLSWPCKLHGRVHHQPQRGELQRSHAARHGRMRTRASGTSSAVPSAAASGTSRLSISNCKSFSSAVQHSPPNLGRSRSPPESRIKISDDLEMILPQAGSRHARVSSYRVAASSRAAARLDSQLAAIYLDPFRGDMPRNCKVCQQVFRMGELILGYMLEDLMLRPKWIHIKCVRRARLQTVGQRVAHNPTISEATLQEALLDLGHTPRQPEKLVCWSYLPASVHRSNSEHSEQASTQTMAGSSVWAELFNSLPEPQSDYPPLDERPFPERFTDDFFRDRLPELEFRLEEACVKGNIQEVHDLILKGANKNAPLDKELKTPLMIACQLGWFHLVKWLVEFEGVDMDGPISRCGFRAIDYAGKEQFRWPNEEVEIADYLRSMGSNYTWWGACFSGDIERIDEYLQNGQDVNEINPVLWNYNAVDCAMHGGCGKAAQFLVARGGIITVRNCHIPVWDDMLWSIGRGDAFMYKHWFLSREACLCCHAYDAAVDQKFRFWPALGTEMMHALQTPLRSHRVAASSGELNLHSMCCGSLRGSSQSTTATNDWQNSWQLAMDAFRSSRSCSEASFAAMTIMSAFSKSQQWLLAVATMRGVRQVQVEANTIMFSSGLASCSKKGLWKEQVHFLEEMSQHGISSSSWTWNPTITGCGKANEWTKSLATLSQIPRHTVLLSNTFNAVINALGTATWQKSLRSFSTMETLRVSPDSRSYTSIASTVGSSLEWASALNLFHKHAQSGLQIDAVSVNAAISACEKSSMWQHALSLLFSVRRTSRDYIRNIASYNGVISACGKGFAWRIAVSLLDDAAKSSIIPDTISFNAALNACDKSSQWVVAVDILRRMQSDRVQVDAITYTSVLGACEHSGQWEITHILLHRVIDGGYDEWKREDIDYVHYYQAGAPADCLKHLILCALLEHSVQEADPFLYIDTHAGSGLYDLSSQEAMRFENYRSGIQNLATSQQATTLRTMHGFFSAVRLVNFALGEESLRYYPGSPAIAQHFLRPQDSALVFEASREVCEVLQDSLLKLKQDAGSALSTTVICANSYEWFARYREVPATSTSRVLALLDPPYDSASSSDKWNLFLLKHLKMRWPSSCILLWCPHIADQEMTRFQQRLVNLQVGDVLAADVKTLTEASAGDLTESRSSVLVVNPPAALEKQLGPVLEELQKSLSKGDFCRAASTSLRMLPKKAEAATVPGQAVRLQTRGHASILGGLVWNYSWPLVNVLLGTTPRGWQVLLQSPYDTTTVLTFINGKQFYLRRIEFTSPSENSLDGESFDMEMQLVHNAAADGQLLVTSVFLKVGLVEGNEYLNTFWPQFPSTVSEDGVQAEIANPFYALPGDRSLYAFNGSSTVPPCGTDTIWMVFKQPLMISRAQRDLYRAALNLSAPTGFLRFGSAPSGVVQPWNTDLGMNTRLPQPQGVRQVAFFPMSNPPSQMPFDLTSGHFWGFFGIGLLLLSVFVGVLALLCLLCSGGARAKGRARSKEVFHRSEETDEDRQPLYRSPEPAPTQMHRMPMPTQPQWPANAGRGMMTRPQIPQMSGARAPAMTQPMNFGGAPQTRFVMRQ</sequence>